<dbReference type="EMBL" id="CP061038">
    <property type="protein sequence ID" value="QNQ08586.1"/>
    <property type="molecule type" value="Genomic_DNA"/>
</dbReference>
<evidence type="ECO:0000256" key="1">
    <source>
        <dbReference type="SAM" id="Phobius"/>
    </source>
</evidence>
<protein>
    <submittedName>
        <fullName evidence="2">Uncharacterized protein</fullName>
    </submittedName>
</protein>
<keyword evidence="3" id="KW-1185">Reference proteome</keyword>
<name>A0A7H0LFY3_9SPHN</name>
<feature type="transmembrane region" description="Helical" evidence="1">
    <location>
        <begin position="6"/>
        <end position="25"/>
    </location>
</feature>
<dbReference type="RefSeq" id="WP_187760914.1">
    <property type="nucleotide sequence ID" value="NZ_CP061038.1"/>
</dbReference>
<sequence length="234" mass="26285">MLQGVGTVVGALAVIGAAIIGSRTFDNWKRQKLAERHIEQAERILTATYKVRRGLSYVRNPAMWGHETDAAEEQLKANGEWEKTFPESERKSLATRQAYYNRLNSTRDDQRALEECQPMARAFFGEELEKAIEKLNHQFWSVKVYVDANHKDKTGADAAFRRKIESTIWEGWPSPAENEVDQFIAAQVKLIESFCLPVLRMENVKAAIPTATVAARSRSVAARLPSAGSKPVLP</sequence>
<keyword evidence="1" id="KW-1133">Transmembrane helix</keyword>
<evidence type="ECO:0000313" key="2">
    <source>
        <dbReference type="EMBL" id="QNQ08586.1"/>
    </source>
</evidence>
<dbReference type="AlphaFoldDB" id="A0A7H0LFY3"/>
<proteinExistence type="predicted"/>
<dbReference type="Proteomes" id="UP000516148">
    <property type="component" value="Chromosome"/>
</dbReference>
<accession>A0A7H0LFY3</accession>
<keyword evidence="1" id="KW-0812">Transmembrane</keyword>
<reference evidence="2 3" key="1">
    <citation type="submission" date="2020-09" db="EMBL/GenBank/DDBJ databases">
        <title>Sphingomonas sp., a new species isolated from pork steak.</title>
        <authorList>
            <person name="Heidler von Heilborn D."/>
        </authorList>
    </citation>
    <scope>NUCLEOTIDE SEQUENCE [LARGE SCALE GENOMIC DNA]</scope>
    <source>
        <strain evidence="3">S8-3T</strain>
    </source>
</reference>
<evidence type="ECO:0000313" key="3">
    <source>
        <dbReference type="Proteomes" id="UP000516148"/>
    </source>
</evidence>
<organism evidence="2 3">
    <name type="scientific">Sphingomonas alpina</name>
    <dbReference type="NCBI Taxonomy" id="653931"/>
    <lineage>
        <taxon>Bacteria</taxon>
        <taxon>Pseudomonadati</taxon>
        <taxon>Pseudomonadota</taxon>
        <taxon>Alphaproteobacteria</taxon>
        <taxon>Sphingomonadales</taxon>
        <taxon>Sphingomonadaceae</taxon>
        <taxon>Sphingomonas</taxon>
    </lineage>
</organism>
<dbReference type="KEGG" id="spap:H3Z74_17805"/>
<keyword evidence="1" id="KW-0472">Membrane</keyword>
<gene>
    <name evidence="2" type="ORF">H3Z74_17805</name>
</gene>